<comment type="catalytic activity">
    <reaction evidence="10 11 12">
        <text>O-phospho-L-serine + 2-oxoglutarate = 3-phosphooxypyruvate + L-glutamate</text>
        <dbReference type="Rhea" id="RHEA:14329"/>
        <dbReference type="ChEBI" id="CHEBI:16810"/>
        <dbReference type="ChEBI" id="CHEBI:18110"/>
        <dbReference type="ChEBI" id="CHEBI:29985"/>
        <dbReference type="ChEBI" id="CHEBI:57524"/>
        <dbReference type="EC" id="2.6.1.52"/>
    </reaction>
</comment>
<keyword evidence="7 11" id="KW-0663">Pyridoxal phosphate</keyword>
<dbReference type="Gene3D" id="3.90.1150.10">
    <property type="entry name" value="Aspartate Aminotransferase, domain 1"/>
    <property type="match status" value="1"/>
</dbReference>
<gene>
    <name evidence="11 14" type="primary">serC</name>
    <name evidence="14" type="ORF">GCM10022410_00680</name>
</gene>
<keyword evidence="11" id="KW-0963">Cytoplasm</keyword>
<dbReference type="InterPro" id="IPR020578">
    <property type="entry name" value="Aminotrans_V_PyrdxlP_BS"/>
</dbReference>
<dbReference type="NCBIfam" id="NF003764">
    <property type="entry name" value="PRK05355.1"/>
    <property type="match status" value="1"/>
</dbReference>
<dbReference type="InterPro" id="IPR015421">
    <property type="entry name" value="PyrdxlP-dep_Trfase_major"/>
</dbReference>
<evidence type="ECO:0000256" key="3">
    <source>
        <dbReference type="ARBA" id="ARBA00006904"/>
    </source>
</evidence>
<keyword evidence="8 11" id="KW-0718">Serine biosynthesis</keyword>
<evidence type="ECO:0000256" key="10">
    <source>
        <dbReference type="ARBA" id="ARBA00049007"/>
    </source>
</evidence>
<evidence type="ECO:0000256" key="5">
    <source>
        <dbReference type="ARBA" id="ARBA00022605"/>
    </source>
</evidence>
<accession>A0ABP7V0X2</accession>
<comment type="function">
    <text evidence="1 11">Catalyzes the reversible conversion of 3-phosphohydroxypyruvate to phosphoserine and of 3-hydroxy-2-oxo-4-phosphonooxybutanoate to phosphohydroxythreonine.</text>
</comment>
<dbReference type="PROSITE" id="PS00595">
    <property type="entry name" value="AA_TRANSFER_CLASS_5"/>
    <property type="match status" value="1"/>
</dbReference>
<dbReference type="InterPro" id="IPR000192">
    <property type="entry name" value="Aminotrans_V_dom"/>
</dbReference>
<evidence type="ECO:0000256" key="1">
    <source>
        <dbReference type="ARBA" id="ARBA00003483"/>
    </source>
</evidence>
<dbReference type="Pfam" id="PF00266">
    <property type="entry name" value="Aminotran_5"/>
    <property type="match status" value="1"/>
</dbReference>
<comment type="similarity">
    <text evidence="3 11">Belongs to the class-V pyridoxal-phosphate-dependent aminotransferase family. SerC subfamily.</text>
</comment>
<comment type="cofactor">
    <cofactor evidence="11">
        <name>pyridoxal 5'-phosphate</name>
        <dbReference type="ChEBI" id="CHEBI:597326"/>
    </cofactor>
    <text evidence="11">Binds 1 pyridoxal phosphate per subunit.</text>
</comment>
<feature type="binding site" evidence="11">
    <location>
        <position position="149"/>
    </location>
    <ligand>
        <name>pyridoxal 5'-phosphate</name>
        <dbReference type="ChEBI" id="CHEBI:597326"/>
    </ligand>
</feature>
<dbReference type="Gene3D" id="3.40.640.10">
    <property type="entry name" value="Type I PLP-dependent aspartate aminotransferase-like (Major domain)"/>
    <property type="match status" value="1"/>
</dbReference>
<dbReference type="HAMAP" id="MF_00160">
    <property type="entry name" value="SerC_aminotrans_5"/>
    <property type="match status" value="1"/>
</dbReference>
<organism evidence="14 15">
    <name type="scientific">Amphibacillus indicireducens</name>
    <dbReference type="NCBI Taxonomy" id="1076330"/>
    <lineage>
        <taxon>Bacteria</taxon>
        <taxon>Bacillati</taxon>
        <taxon>Bacillota</taxon>
        <taxon>Bacilli</taxon>
        <taxon>Bacillales</taxon>
        <taxon>Bacillaceae</taxon>
        <taxon>Amphibacillus</taxon>
    </lineage>
</organism>
<comment type="catalytic activity">
    <reaction evidence="9 11">
        <text>4-(phosphooxy)-L-threonine + 2-oxoglutarate = (R)-3-hydroxy-2-oxo-4-phosphooxybutanoate + L-glutamate</text>
        <dbReference type="Rhea" id="RHEA:16573"/>
        <dbReference type="ChEBI" id="CHEBI:16810"/>
        <dbReference type="ChEBI" id="CHEBI:29985"/>
        <dbReference type="ChEBI" id="CHEBI:58452"/>
        <dbReference type="ChEBI" id="CHEBI:58538"/>
        <dbReference type="EC" id="2.6.1.52"/>
    </reaction>
</comment>
<dbReference type="RefSeq" id="WP_344909283.1">
    <property type="nucleotide sequence ID" value="NZ_BAABDL010000003.1"/>
</dbReference>
<dbReference type="InterPro" id="IPR022278">
    <property type="entry name" value="Pser_aminoTfrase"/>
</dbReference>
<evidence type="ECO:0000256" key="12">
    <source>
        <dbReference type="RuleBase" id="RU004505"/>
    </source>
</evidence>
<dbReference type="PIRSF" id="PIRSF000525">
    <property type="entry name" value="SerC"/>
    <property type="match status" value="1"/>
</dbReference>
<dbReference type="EC" id="2.6.1.52" evidence="11"/>
<dbReference type="NCBIfam" id="TIGR01364">
    <property type="entry name" value="serC_1"/>
    <property type="match status" value="1"/>
</dbReference>
<comment type="caution">
    <text evidence="11">Lacks conserved residue(s) required for the propagation of feature annotation.</text>
</comment>
<feature type="binding site" evidence="11">
    <location>
        <position position="169"/>
    </location>
    <ligand>
        <name>pyridoxal 5'-phosphate</name>
        <dbReference type="ChEBI" id="CHEBI:597326"/>
    </ligand>
</feature>
<feature type="binding site" evidence="11">
    <location>
        <position position="192"/>
    </location>
    <ligand>
        <name>pyridoxal 5'-phosphate</name>
        <dbReference type="ChEBI" id="CHEBI:597326"/>
    </ligand>
</feature>
<dbReference type="EMBL" id="BAABDL010000003">
    <property type="protein sequence ID" value="GAA4057141.1"/>
    <property type="molecule type" value="Genomic_DNA"/>
</dbReference>
<keyword evidence="4 11" id="KW-0032">Aminotransferase</keyword>
<feature type="binding site" evidence="11">
    <location>
        <position position="102"/>
    </location>
    <ligand>
        <name>pyridoxal 5'-phosphate</name>
        <dbReference type="ChEBI" id="CHEBI:597326"/>
    </ligand>
</feature>
<evidence type="ECO:0000313" key="14">
    <source>
        <dbReference type="EMBL" id="GAA4057141.1"/>
    </source>
</evidence>
<comment type="pathway">
    <text evidence="2 11 12">Amino-acid biosynthesis; L-serine biosynthesis; L-serine from 3-phospho-D-glycerate: step 2/3.</text>
</comment>
<proteinExistence type="inferred from homology"/>
<dbReference type="SUPFAM" id="SSF53383">
    <property type="entry name" value="PLP-dependent transferases"/>
    <property type="match status" value="1"/>
</dbReference>
<keyword evidence="5 11" id="KW-0028">Amino-acid biosynthesis</keyword>
<feature type="binding site" evidence="11">
    <location>
        <begin position="76"/>
        <end position="77"/>
    </location>
    <ligand>
        <name>pyridoxal 5'-phosphate</name>
        <dbReference type="ChEBI" id="CHEBI:597326"/>
    </ligand>
</feature>
<feature type="binding site" evidence="11">
    <location>
        <position position="42"/>
    </location>
    <ligand>
        <name>L-glutamate</name>
        <dbReference type="ChEBI" id="CHEBI:29985"/>
    </ligand>
</feature>
<feature type="modified residue" description="N6-(pyridoxal phosphate)lysine" evidence="11">
    <location>
        <position position="193"/>
    </location>
</feature>
<evidence type="ECO:0000256" key="4">
    <source>
        <dbReference type="ARBA" id="ARBA00022576"/>
    </source>
</evidence>
<dbReference type="PANTHER" id="PTHR43247">
    <property type="entry name" value="PHOSPHOSERINE AMINOTRANSFERASE"/>
    <property type="match status" value="1"/>
</dbReference>
<evidence type="ECO:0000256" key="7">
    <source>
        <dbReference type="ARBA" id="ARBA00022898"/>
    </source>
</evidence>
<sequence>MKQVYNFSAGPAMLPKSVLEKAQAELLDFNGSGMSVMELSHRSKWFIDVIEAAEANLRNLMAIPDHYHVLFLQGGASQQFAMAPMNLMVKNKKADYVMTGSWSKKAYKEAQNFGEVRIVGEDTNNQIPTLTKDMFDPNADYVHITTNNTIEGTAFSELPDTGDVPIVADMSSNILSTPIDVTKFGLIYAGAQKNIGPAGLTIVIIRDDLVGQAPDSVPTMLNYQTHVKNKSSFNTPPTYSIYIAKLVFDWLLELGGLEEMEKLNRTKADLLYQALDQSQIFTAPIKAEYRSLMNVPFVSVNGDQELEAKFIAEAKQEGLETLKGHRSVGGMRASIYNAMPLAGVEKLVDFIKKFEENNR</sequence>
<evidence type="ECO:0000256" key="2">
    <source>
        <dbReference type="ARBA" id="ARBA00005099"/>
    </source>
</evidence>
<dbReference type="InterPro" id="IPR015424">
    <property type="entry name" value="PyrdxlP-dep_Trfase"/>
</dbReference>
<evidence type="ECO:0000313" key="15">
    <source>
        <dbReference type="Proteomes" id="UP001501734"/>
    </source>
</evidence>
<evidence type="ECO:0000259" key="13">
    <source>
        <dbReference type="Pfam" id="PF00266"/>
    </source>
</evidence>
<evidence type="ECO:0000256" key="11">
    <source>
        <dbReference type="HAMAP-Rule" id="MF_00160"/>
    </source>
</evidence>
<comment type="subunit">
    <text evidence="11">Homodimer.</text>
</comment>
<evidence type="ECO:0000256" key="8">
    <source>
        <dbReference type="ARBA" id="ARBA00023299"/>
    </source>
</evidence>
<protein>
    <recommendedName>
        <fullName evidence="11">Phosphoserine aminotransferase</fullName>
        <ecNumber evidence="11">2.6.1.52</ecNumber>
    </recommendedName>
    <alternativeName>
        <fullName evidence="11">Phosphohydroxythreonine aminotransferase</fullName>
        <shortName evidence="11">PSAT</shortName>
    </alternativeName>
</protein>
<dbReference type="InterPro" id="IPR015422">
    <property type="entry name" value="PyrdxlP-dep_Trfase_small"/>
</dbReference>
<comment type="caution">
    <text evidence="14">The sequence shown here is derived from an EMBL/GenBank/DDBJ whole genome shotgun (WGS) entry which is preliminary data.</text>
</comment>
<comment type="subcellular location">
    <subcellularLocation>
        <location evidence="11">Cytoplasm</location>
    </subcellularLocation>
</comment>
<reference evidence="15" key="1">
    <citation type="journal article" date="2019" name="Int. J. Syst. Evol. Microbiol.">
        <title>The Global Catalogue of Microorganisms (GCM) 10K type strain sequencing project: providing services to taxonomists for standard genome sequencing and annotation.</title>
        <authorList>
            <consortium name="The Broad Institute Genomics Platform"/>
            <consortium name="The Broad Institute Genome Sequencing Center for Infectious Disease"/>
            <person name="Wu L."/>
            <person name="Ma J."/>
        </authorList>
    </citation>
    <scope>NUCLEOTIDE SEQUENCE [LARGE SCALE GENOMIC DNA]</scope>
    <source>
        <strain evidence="15">JCM 17250</strain>
    </source>
</reference>
<dbReference type="CDD" id="cd00611">
    <property type="entry name" value="PSAT_like"/>
    <property type="match status" value="1"/>
</dbReference>
<name>A0ABP7V0X2_9BACI</name>
<evidence type="ECO:0000256" key="6">
    <source>
        <dbReference type="ARBA" id="ARBA00022679"/>
    </source>
</evidence>
<evidence type="ECO:0000256" key="9">
    <source>
        <dbReference type="ARBA" id="ARBA00047630"/>
    </source>
</evidence>
<dbReference type="PANTHER" id="PTHR43247:SF1">
    <property type="entry name" value="PHOSPHOSERINE AMINOTRANSFERASE"/>
    <property type="match status" value="1"/>
</dbReference>
<feature type="domain" description="Aminotransferase class V" evidence="13">
    <location>
        <begin position="4"/>
        <end position="347"/>
    </location>
</feature>
<keyword evidence="6 11" id="KW-0808">Transferase</keyword>
<feature type="binding site" evidence="11">
    <location>
        <begin position="234"/>
        <end position="235"/>
    </location>
    <ligand>
        <name>pyridoxal 5'-phosphate</name>
        <dbReference type="ChEBI" id="CHEBI:597326"/>
    </ligand>
</feature>
<dbReference type="Proteomes" id="UP001501734">
    <property type="component" value="Unassembled WGS sequence"/>
</dbReference>
<keyword evidence="15" id="KW-1185">Reference proteome</keyword>